<evidence type="ECO:0000313" key="2">
    <source>
        <dbReference type="Proteomes" id="UP001331515"/>
    </source>
</evidence>
<accession>A0AAN8DSM4</accession>
<keyword evidence="2" id="KW-1185">Reference proteome</keyword>
<gene>
    <name evidence="1" type="ORF">CgunFtcFv8_012534</name>
</gene>
<proteinExistence type="predicted"/>
<dbReference type="Proteomes" id="UP001331515">
    <property type="component" value="Unassembled WGS sequence"/>
</dbReference>
<reference evidence="1 2" key="1">
    <citation type="journal article" date="2023" name="Mol. Biol. Evol.">
        <title>Genomics of Secondarily Temperate Adaptation in the Only Non-Antarctic Icefish.</title>
        <authorList>
            <person name="Rivera-Colon A.G."/>
            <person name="Rayamajhi N."/>
            <person name="Minhas B.F."/>
            <person name="Madrigal G."/>
            <person name="Bilyk K.T."/>
            <person name="Yoon V."/>
            <person name="Hune M."/>
            <person name="Gregory S."/>
            <person name="Cheng C.H.C."/>
            <person name="Catchen J.M."/>
        </authorList>
    </citation>
    <scope>NUCLEOTIDE SEQUENCE [LARGE SCALE GENOMIC DNA]</scope>
    <source>
        <tissue evidence="1">White muscle</tissue>
    </source>
</reference>
<protein>
    <submittedName>
        <fullName evidence="1">Uncharacterized protein</fullName>
    </submittedName>
</protein>
<sequence>MPTSVFFNAHSQFPYAADPARRQHRLPRGPVGFVMTPASLIPPGSGLFAEDSPTCGQGDRGKCRGSVIALQML</sequence>
<comment type="caution">
    <text evidence="1">The sequence shown here is derived from an EMBL/GenBank/DDBJ whole genome shotgun (WGS) entry which is preliminary data.</text>
</comment>
<evidence type="ECO:0000313" key="1">
    <source>
        <dbReference type="EMBL" id="KAK5927370.1"/>
    </source>
</evidence>
<name>A0AAN8DSM4_CHAGU</name>
<organism evidence="1 2">
    <name type="scientific">Champsocephalus gunnari</name>
    <name type="common">Mackerel icefish</name>
    <dbReference type="NCBI Taxonomy" id="52237"/>
    <lineage>
        <taxon>Eukaryota</taxon>
        <taxon>Metazoa</taxon>
        <taxon>Chordata</taxon>
        <taxon>Craniata</taxon>
        <taxon>Vertebrata</taxon>
        <taxon>Euteleostomi</taxon>
        <taxon>Actinopterygii</taxon>
        <taxon>Neopterygii</taxon>
        <taxon>Teleostei</taxon>
        <taxon>Neoteleostei</taxon>
        <taxon>Acanthomorphata</taxon>
        <taxon>Eupercaria</taxon>
        <taxon>Perciformes</taxon>
        <taxon>Notothenioidei</taxon>
        <taxon>Channichthyidae</taxon>
        <taxon>Champsocephalus</taxon>
    </lineage>
</organism>
<dbReference type="AlphaFoldDB" id="A0AAN8DSM4"/>
<dbReference type="EMBL" id="JAURVH010001518">
    <property type="protein sequence ID" value="KAK5927370.1"/>
    <property type="molecule type" value="Genomic_DNA"/>
</dbReference>